<dbReference type="EMBL" id="JANPWB010000010">
    <property type="protein sequence ID" value="KAJ1139228.1"/>
    <property type="molecule type" value="Genomic_DNA"/>
</dbReference>
<evidence type="ECO:0000313" key="11">
    <source>
        <dbReference type="Proteomes" id="UP001066276"/>
    </source>
</evidence>
<dbReference type="PANTHER" id="PTHR45695">
    <property type="entry name" value="LEUCOKININ RECEPTOR-RELATED"/>
    <property type="match status" value="1"/>
</dbReference>
<evidence type="ECO:0000256" key="3">
    <source>
        <dbReference type="ARBA" id="ARBA00022989"/>
    </source>
</evidence>
<feature type="transmembrane region" description="Helical" evidence="8">
    <location>
        <begin position="86"/>
        <end position="107"/>
    </location>
</feature>
<feature type="transmembrane region" description="Helical" evidence="8">
    <location>
        <begin position="43"/>
        <end position="66"/>
    </location>
</feature>
<dbReference type="GO" id="GO:0005886">
    <property type="term" value="C:plasma membrane"/>
    <property type="evidence" value="ECO:0007669"/>
    <property type="project" value="TreeGrafter"/>
</dbReference>
<sequence length="373" mass="41683">MERLLTTASSNKNNADPLNSTNSSLGVIPGLILNEQFVLHANYAFASIYALIFTVGMPGNILMFLILLEGVRKPGAGLLSRTTAPVILNVVLADLGFLFYCVPVMFINTVWEDWRMGLAVCISHKGFFLWCIFVRFYSMLTVSLLRYTAVIHPTYSQSLSHQLMVIICILIWLLSLVVSIPYWMYATPVELKGVASCQVLMTKEQTALYSRLLGGVAFFPATLLMTLCYSNIIYVLWCRKTLIVPSESSLRANRKATIMILATVMAFIVMWIPCWVLVFLAESMTLRPSPSVFLATNMTYFLAYTNCCVNPLIYFSLSDHFQAKLKIMLGCSGNGKERLKTSQSSGMRETFETVTSSLDAENTSWSEGEAVNK</sequence>
<evidence type="ECO:0000313" key="10">
    <source>
        <dbReference type="EMBL" id="KAJ1139228.1"/>
    </source>
</evidence>
<organism evidence="10 11">
    <name type="scientific">Pleurodeles waltl</name>
    <name type="common">Iberian ribbed newt</name>
    <dbReference type="NCBI Taxonomy" id="8319"/>
    <lineage>
        <taxon>Eukaryota</taxon>
        <taxon>Metazoa</taxon>
        <taxon>Chordata</taxon>
        <taxon>Craniata</taxon>
        <taxon>Vertebrata</taxon>
        <taxon>Euteleostomi</taxon>
        <taxon>Amphibia</taxon>
        <taxon>Batrachia</taxon>
        <taxon>Caudata</taxon>
        <taxon>Salamandroidea</taxon>
        <taxon>Salamandridae</taxon>
        <taxon>Pleurodelinae</taxon>
        <taxon>Pleurodeles</taxon>
    </lineage>
</organism>
<name>A0AAV7QLH0_PLEWA</name>
<dbReference type="CDD" id="cd00637">
    <property type="entry name" value="7tm_classA_rhodopsin-like"/>
    <property type="match status" value="1"/>
</dbReference>
<keyword evidence="5 8" id="KW-0472">Membrane</keyword>
<feature type="transmembrane region" description="Helical" evidence="8">
    <location>
        <begin position="212"/>
        <end position="237"/>
    </location>
</feature>
<evidence type="ECO:0000256" key="7">
    <source>
        <dbReference type="ARBA" id="ARBA00023224"/>
    </source>
</evidence>
<dbReference type="Pfam" id="PF00001">
    <property type="entry name" value="7tm_1"/>
    <property type="match status" value="1"/>
</dbReference>
<reference evidence="10" key="1">
    <citation type="journal article" date="2022" name="bioRxiv">
        <title>Sequencing and chromosome-scale assembly of the giantPleurodeles waltlgenome.</title>
        <authorList>
            <person name="Brown T."/>
            <person name="Elewa A."/>
            <person name="Iarovenko S."/>
            <person name="Subramanian E."/>
            <person name="Araus A.J."/>
            <person name="Petzold A."/>
            <person name="Susuki M."/>
            <person name="Suzuki K.-i.T."/>
            <person name="Hayashi T."/>
            <person name="Toyoda A."/>
            <person name="Oliveira C."/>
            <person name="Osipova E."/>
            <person name="Leigh N.D."/>
            <person name="Simon A."/>
            <person name="Yun M.H."/>
        </authorList>
    </citation>
    <scope>NUCLEOTIDE SEQUENCE</scope>
    <source>
        <strain evidence="10">20211129_DDA</strain>
        <tissue evidence="10">Liver</tissue>
    </source>
</reference>
<dbReference type="PROSITE" id="PS50262">
    <property type="entry name" value="G_PROTEIN_RECEP_F1_2"/>
    <property type="match status" value="1"/>
</dbReference>
<dbReference type="GO" id="GO:0004930">
    <property type="term" value="F:G protein-coupled receptor activity"/>
    <property type="evidence" value="ECO:0007669"/>
    <property type="project" value="UniProtKB-KW"/>
</dbReference>
<dbReference type="SUPFAM" id="SSF81321">
    <property type="entry name" value="Family A G protein-coupled receptor-like"/>
    <property type="match status" value="1"/>
</dbReference>
<comment type="caution">
    <text evidence="10">The sequence shown here is derived from an EMBL/GenBank/DDBJ whole genome shotgun (WGS) entry which is preliminary data.</text>
</comment>
<keyword evidence="2 8" id="KW-0812">Transmembrane</keyword>
<feature type="domain" description="G-protein coupled receptors family 1 profile" evidence="9">
    <location>
        <begin position="59"/>
        <end position="314"/>
    </location>
</feature>
<dbReference type="InterPro" id="IPR000276">
    <property type="entry name" value="GPCR_Rhodpsn"/>
</dbReference>
<evidence type="ECO:0000259" key="9">
    <source>
        <dbReference type="PROSITE" id="PS50262"/>
    </source>
</evidence>
<feature type="transmembrane region" description="Helical" evidence="8">
    <location>
        <begin position="258"/>
        <end position="278"/>
    </location>
</feature>
<dbReference type="PRINTS" id="PR00237">
    <property type="entry name" value="GPCRRHODOPSN"/>
</dbReference>
<feature type="transmembrane region" description="Helical" evidence="8">
    <location>
        <begin position="127"/>
        <end position="151"/>
    </location>
</feature>
<keyword evidence="4" id="KW-0297">G-protein coupled receptor</keyword>
<gene>
    <name evidence="10" type="ORF">NDU88_005603</name>
</gene>
<evidence type="ECO:0000256" key="2">
    <source>
        <dbReference type="ARBA" id="ARBA00022692"/>
    </source>
</evidence>
<keyword evidence="3 8" id="KW-1133">Transmembrane helix</keyword>
<dbReference type="PANTHER" id="PTHR45695:SF9">
    <property type="entry name" value="LEUCOKININ RECEPTOR"/>
    <property type="match status" value="1"/>
</dbReference>
<comment type="subcellular location">
    <subcellularLocation>
        <location evidence="1">Membrane</location>
        <topology evidence="1">Multi-pass membrane protein</topology>
    </subcellularLocation>
</comment>
<dbReference type="Proteomes" id="UP001066276">
    <property type="component" value="Chromosome 6"/>
</dbReference>
<keyword evidence="11" id="KW-1185">Reference proteome</keyword>
<proteinExistence type="predicted"/>
<dbReference type="Gene3D" id="1.20.1070.10">
    <property type="entry name" value="Rhodopsin 7-helix transmembrane proteins"/>
    <property type="match status" value="1"/>
</dbReference>
<feature type="transmembrane region" description="Helical" evidence="8">
    <location>
        <begin position="163"/>
        <end position="184"/>
    </location>
</feature>
<evidence type="ECO:0000256" key="4">
    <source>
        <dbReference type="ARBA" id="ARBA00023040"/>
    </source>
</evidence>
<accession>A0AAV7QLH0</accession>
<evidence type="ECO:0000256" key="5">
    <source>
        <dbReference type="ARBA" id="ARBA00023136"/>
    </source>
</evidence>
<keyword evidence="7" id="KW-0807">Transducer</keyword>
<evidence type="ECO:0000256" key="1">
    <source>
        <dbReference type="ARBA" id="ARBA00004141"/>
    </source>
</evidence>
<evidence type="ECO:0000256" key="8">
    <source>
        <dbReference type="SAM" id="Phobius"/>
    </source>
</evidence>
<keyword evidence="6" id="KW-0675">Receptor</keyword>
<evidence type="ECO:0000256" key="6">
    <source>
        <dbReference type="ARBA" id="ARBA00023170"/>
    </source>
</evidence>
<dbReference type="AlphaFoldDB" id="A0AAV7QLH0"/>
<protein>
    <recommendedName>
        <fullName evidence="9">G-protein coupled receptors family 1 profile domain-containing protein</fullName>
    </recommendedName>
</protein>
<dbReference type="InterPro" id="IPR017452">
    <property type="entry name" value="GPCR_Rhodpsn_7TM"/>
</dbReference>
<feature type="transmembrane region" description="Helical" evidence="8">
    <location>
        <begin position="298"/>
        <end position="317"/>
    </location>
</feature>